<dbReference type="Proteomes" id="UP000051950">
    <property type="component" value="Unassembled WGS sequence"/>
</dbReference>
<reference evidence="1 2" key="1">
    <citation type="submission" date="2015-11" db="EMBL/GenBank/DDBJ databases">
        <title>Sequence of Pedobacter ginsenosidimutans.</title>
        <authorList>
            <person name="Carson E."/>
            <person name="Keyser V."/>
            <person name="Newman J."/>
            <person name="Miller J."/>
        </authorList>
    </citation>
    <scope>NUCLEOTIDE SEQUENCE [LARGE SCALE GENOMIC DNA]</scope>
    <source>
        <strain evidence="1 2">KACC 14530</strain>
    </source>
</reference>
<accession>A0A0T5VTQ8</accession>
<sequence length="153" mass="17638">MTVTGISFMSITEEFISTHRLVGKIPELKDRDEIISILKKEKYNITKETTSEICFVLPSSAYSSRYKNRIREGSIVYDHLSGDFEFSYIDKNSLFGFLSPAIFVILCVYNFGWLGFVLPILLITGVSRFSFLFYKNVIGREFISDLKLKPDYP</sequence>
<dbReference type="RefSeq" id="WP_057931457.1">
    <property type="nucleotide sequence ID" value="NZ_LMZQ01000003.1"/>
</dbReference>
<dbReference type="AlphaFoldDB" id="A0A0T5VTQ8"/>
<proteinExistence type="predicted"/>
<dbReference type="OrthoDB" id="9838223at2"/>
<evidence type="ECO:0000313" key="2">
    <source>
        <dbReference type="Proteomes" id="UP000051950"/>
    </source>
</evidence>
<gene>
    <name evidence="1" type="ORF">ASU31_06000</name>
</gene>
<organism evidence="1 2">
    <name type="scientific">Pedobacter ginsenosidimutans</name>
    <dbReference type="NCBI Taxonomy" id="687842"/>
    <lineage>
        <taxon>Bacteria</taxon>
        <taxon>Pseudomonadati</taxon>
        <taxon>Bacteroidota</taxon>
        <taxon>Sphingobacteriia</taxon>
        <taxon>Sphingobacteriales</taxon>
        <taxon>Sphingobacteriaceae</taxon>
        <taxon>Pedobacter</taxon>
    </lineage>
</organism>
<comment type="caution">
    <text evidence="1">The sequence shown here is derived from an EMBL/GenBank/DDBJ whole genome shotgun (WGS) entry which is preliminary data.</text>
</comment>
<protein>
    <submittedName>
        <fullName evidence="1">Uncharacterized protein</fullName>
    </submittedName>
</protein>
<evidence type="ECO:0000313" key="1">
    <source>
        <dbReference type="EMBL" id="KRT17222.1"/>
    </source>
</evidence>
<name>A0A0T5VTQ8_9SPHI</name>
<dbReference type="EMBL" id="LMZQ01000003">
    <property type="protein sequence ID" value="KRT17222.1"/>
    <property type="molecule type" value="Genomic_DNA"/>
</dbReference>
<keyword evidence="2" id="KW-1185">Reference proteome</keyword>